<dbReference type="Gene3D" id="6.20.120.50">
    <property type="match status" value="1"/>
</dbReference>
<name>A0A1F4SUU5_UNCSA</name>
<gene>
    <name evidence="1" type="ORF">A2310_06640</name>
</gene>
<proteinExistence type="predicted"/>
<protein>
    <recommendedName>
        <fullName evidence="3">DUF3006 domain-containing protein</fullName>
    </recommendedName>
</protein>
<evidence type="ECO:0008006" key="3">
    <source>
        <dbReference type="Google" id="ProtNLM"/>
    </source>
</evidence>
<evidence type="ECO:0000313" key="2">
    <source>
        <dbReference type="Proteomes" id="UP000178417"/>
    </source>
</evidence>
<accession>A0A1F4SUU5</accession>
<dbReference type="Proteomes" id="UP000178417">
    <property type="component" value="Unassembled WGS sequence"/>
</dbReference>
<sequence length="76" mass="8750">MKQEIKFKAIVDRIEGDKGVLLLGEEQDDSVDFPKNFLPDIKEGDILNFKISVKSRKTKEAKDKVKEMIEKLKAEN</sequence>
<dbReference type="InterPro" id="IPR021377">
    <property type="entry name" value="DUF3006"/>
</dbReference>
<dbReference type="EMBL" id="MEUB01000011">
    <property type="protein sequence ID" value="OGC24205.1"/>
    <property type="molecule type" value="Genomic_DNA"/>
</dbReference>
<evidence type="ECO:0000313" key="1">
    <source>
        <dbReference type="EMBL" id="OGC24205.1"/>
    </source>
</evidence>
<organism evidence="1 2">
    <name type="scientific">candidate division WOR-1 bacterium RIFOXYB2_FULL_37_13</name>
    <dbReference type="NCBI Taxonomy" id="1802579"/>
    <lineage>
        <taxon>Bacteria</taxon>
        <taxon>Bacillati</taxon>
        <taxon>Saganbacteria</taxon>
    </lineage>
</organism>
<dbReference type="Pfam" id="PF11213">
    <property type="entry name" value="DUF3006"/>
    <property type="match status" value="1"/>
</dbReference>
<comment type="caution">
    <text evidence="1">The sequence shown here is derived from an EMBL/GenBank/DDBJ whole genome shotgun (WGS) entry which is preliminary data.</text>
</comment>
<reference evidence="1 2" key="1">
    <citation type="journal article" date="2016" name="Nat. Commun.">
        <title>Thousands of microbial genomes shed light on interconnected biogeochemical processes in an aquifer system.</title>
        <authorList>
            <person name="Anantharaman K."/>
            <person name="Brown C.T."/>
            <person name="Hug L.A."/>
            <person name="Sharon I."/>
            <person name="Castelle C.J."/>
            <person name="Probst A.J."/>
            <person name="Thomas B.C."/>
            <person name="Singh A."/>
            <person name="Wilkins M.J."/>
            <person name="Karaoz U."/>
            <person name="Brodie E.L."/>
            <person name="Williams K.H."/>
            <person name="Hubbard S.S."/>
            <person name="Banfield J.F."/>
        </authorList>
    </citation>
    <scope>NUCLEOTIDE SEQUENCE [LARGE SCALE GENOMIC DNA]</scope>
</reference>
<dbReference type="STRING" id="1802579.A2310_06640"/>
<dbReference type="AlphaFoldDB" id="A0A1F4SUU5"/>